<organism evidence="2">
    <name type="scientific">Anguilla anguilla</name>
    <name type="common">European freshwater eel</name>
    <name type="synonym">Muraena anguilla</name>
    <dbReference type="NCBI Taxonomy" id="7936"/>
    <lineage>
        <taxon>Eukaryota</taxon>
        <taxon>Metazoa</taxon>
        <taxon>Chordata</taxon>
        <taxon>Craniata</taxon>
        <taxon>Vertebrata</taxon>
        <taxon>Euteleostomi</taxon>
        <taxon>Actinopterygii</taxon>
        <taxon>Neopterygii</taxon>
        <taxon>Teleostei</taxon>
        <taxon>Anguilliformes</taxon>
        <taxon>Anguillidae</taxon>
        <taxon>Anguilla</taxon>
    </lineage>
</organism>
<sequence length="59" mass="6437">MTNERRNSTEMAAFAKPLPIHSFSPLRESERPLGSKGSGPLTHSTQTASLNVIGIHLKH</sequence>
<name>A0A0E9X1Y1_ANGAN</name>
<reference evidence="2" key="1">
    <citation type="submission" date="2014-11" db="EMBL/GenBank/DDBJ databases">
        <authorList>
            <person name="Amaro Gonzalez C."/>
        </authorList>
    </citation>
    <scope>NUCLEOTIDE SEQUENCE</scope>
</reference>
<protein>
    <submittedName>
        <fullName evidence="2">Uncharacterized protein</fullName>
    </submittedName>
</protein>
<reference evidence="2" key="2">
    <citation type="journal article" date="2015" name="Fish Shellfish Immunol.">
        <title>Early steps in the European eel (Anguilla anguilla)-Vibrio vulnificus interaction in the gills: Role of the RtxA13 toxin.</title>
        <authorList>
            <person name="Callol A."/>
            <person name="Pajuelo D."/>
            <person name="Ebbesson L."/>
            <person name="Teles M."/>
            <person name="MacKenzie S."/>
            <person name="Amaro C."/>
        </authorList>
    </citation>
    <scope>NUCLEOTIDE SEQUENCE</scope>
</reference>
<dbReference type="AlphaFoldDB" id="A0A0E9X1Y1"/>
<evidence type="ECO:0000256" key="1">
    <source>
        <dbReference type="SAM" id="MobiDB-lite"/>
    </source>
</evidence>
<dbReference type="EMBL" id="GBXM01012121">
    <property type="protein sequence ID" value="JAH96456.1"/>
    <property type="molecule type" value="Transcribed_RNA"/>
</dbReference>
<proteinExistence type="predicted"/>
<accession>A0A0E9X1Y1</accession>
<feature type="compositionally biased region" description="Polar residues" evidence="1">
    <location>
        <begin position="41"/>
        <end position="50"/>
    </location>
</feature>
<feature type="region of interest" description="Disordered" evidence="1">
    <location>
        <begin position="1"/>
        <end position="59"/>
    </location>
</feature>
<evidence type="ECO:0000313" key="2">
    <source>
        <dbReference type="EMBL" id="JAH96456.1"/>
    </source>
</evidence>